<evidence type="ECO:0000313" key="2">
    <source>
        <dbReference type="Proteomes" id="UP000026682"/>
    </source>
</evidence>
<gene>
    <name evidence="1" type="ORF">L497_3075</name>
</gene>
<proteinExistence type="predicted"/>
<reference evidence="1 2" key="1">
    <citation type="submission" date="2014-03" db="EMBL/GenBank/DDBJ databases">
        <title>Genome sequence of Bordetella holmseii.</title>
        <authorList>
            <person name="Harvill E."/>
            <person name="Goodfield L.L."/>
            <person name="Ivanov Y."/>
            <person name="Meyer J.A."/>
            <person name="Newth C."/>
            <person name="Cassiday P."/>
            <person name="Tondella M.L."/>
            <person name="Liao P."/>
            <person name="Zimmerman J."/>
            <person name="Meert K."/>
            <person name="Wessel D."/>
            <person name="Berger J."/>
            <person name="Dean J.M."/>
            <person name="Holubkov R."/>
            <person name="Burr J."/>
            <person name="Liu T."/>
            <person name="Brinkac L.M."/>
            <person name="Sanka R."/>
            <person name="Kim M."/>
            <person name="Losada L."/>
        </authorList>
    </citation>
    <scope>NUCLEOTIDE SEQUENCE [LARGE SCALE GENOMIC DNA]</scope>
    <source>
        <strain evidence="1 2">CDC-H585-BH</strain>
    </source>
</reference>
<dbReference type="EMBL" id="JFZZ01000049">
    <property type="protein sequence ID" value="KAK95683.1"/>
    <property type="molecule type" value="Genomic_DNA"/>
</dbReference>
<protein>
    <submittedName>
        <fullName evidence="1">Uncharacterized protein</fullName>
    </submittedName>
</protein>
<organism evidence="1 2">
    <name type="scientific">Bordetella holmesii CDC-H585-BH</name>
    <dbReference type="NCBI Taxonomy" id="1331206"/>
    <lineage>
        <taxon>Bacteria</taxon>
        <taxon>Pseudomonadati</taxon>
        <taxon>Pseudomonadota</taxon>
        <taxon>Betaproteobacteria</taxon>
        <taxon>Burkholderiales</taxon>
        <taxon>Alcaligenaceae</taxon>
        <taxon>Bordetella</taxon>
    </lineage>
</organism>
<dbReference type="Proteomes" id="UP000026682">
    <property type="component" value="Unassembled WGS sequence"/>
</dbReference>
<name>A0A158M7B6_9BORD</name>
<comment type="caution">
    <text evidence="1">The sequence shown here is derived from an EMBL/GenBank/DDBJ whole genome shotgun (WGS) entry which is preliminary data.</text>
</comment>
<accession>A0A158M7B6</accession>
<dbReference type="PATRIC" id="fig|1331206.3.peg.1337"/>
<evidence type="ECO:0000313" key="1">
    <source>
        <dbReference type="EMBL" id="KAK95683.1"/>
    </source>
</evidence>
<dbReference type="AlphaFoldDB" id="A0A158M7B6"/>
<sequence>MRVISAQRFAAPQIRFTTPEPGTYYVNVSAVDQTGLAGYESRQPFEGSLALLSSDGLPVTSGTGELIALQYY</sequence>